<organism evidence="3 4">
    <name type="scientific">Tetzosporium hominis</name>
    <dbReference type="NCBI Taxonomy" id="2020506"/>
    <lineage>
        <taxon>Bacteria</taxon>
        <taxon>Bacillati</taxon>
        <taxon>Bacillota</taxon>
        <taxon>Bacilli</taxon>
        <taxon>Bacillales</taxon>
        <taxon>Caryophanaceae</taxon>
        <taxon>Tetzosporium</taxon>
    </lineage>
</organism>
<dbReference type="Proteomes" id="UP000217065">
    <property type="component" value="Unassembled WGS sequence"/>
</dbReference>
<dbReference type="SUPFAM" id="SSF47413">
    <property type="entry name" value="lambda repressor-like DNA-binding domains"/>
    <property type="match status" value="1"/>
</dbReference>
<feature type="domain" description="HTH cro/C1-type" evidence="2">
    <location>
        <begin position="11"/>
        <end position="65"/>
    </location>
</feature>
<dbReference type="CDD" id="cd00093">
    <property type="entry name" value="HTH_XRE"/>
    <property type="match status" value="1"/>
</dbReference>
<evidence type="ECO:0000259" key="2">
    <source>
        <dbReference type="PROSITE" id="PS50943"/>
    </source>
</evidence>
<evidence type="ECO:0000313" key="3">
    <source>
        <dbReference type="EMBL" id="OZS77422.1"/>
    </source>
</evidence>
<evidence type="ECO:0000313" key="4">
    <source>
        <dbReference type="Proteomes" id="UP000217065"/>
    </source>
</evidence>
<dbReference type="EMBL" id="NOKQ01000237">
    <property type="protein sequence ID" value="OZS77422.1"/>
    <property type="molecule type" value="Genomic_DNA"/>
</dbReference>
<evidence type="ECO:0000256" key="1">
    <source>
        <dbReference type="ARBA" id="ARBA00023125"/>
    </source>
</evidence>
<dbReference type="PANTHER" id="PTHR46558">
    <property type="entry name" value="TRACRIPTIONAL REGULATORY PROTEIN-RELATED-RELATED"/>
    <property type="match status" value="1"/>
</dbReference>
<sequence length="111" mass="12774">MITNELIGHNLKRKREEMNLTQQQVATLLGLKREQVSFFENGHRSVNTSLLQKFASIYDCKIVELLTVAEDKEINQVSLAFRANEEINDDDLKVIINAKKLLVTFNKLKTL</sequence>
<dbReference type="PANTHER" id="PTHR46558:SF11">
    <property type="entry name" value="HTH-TYPE TRANSCRIPTIONAL REGULATOR XRE"/>
    <property type="match status" value="1"/>
</dbReference>
<dbReference type="RefSeq" id="WP_094943794.1">
    <property type="nucleotide sequence ID" value="NZ_NOKQ01000237.1"/>
</dbReference>
<proteinExistence type="predicted"/>
<dbReference type="SMART" id="SM00530">
    <property type="entry name" value="HTH_XRE"/>
    <property type="match status" value="1"/>
</dbReference>
<reference evidence="3 4" key="1">
    <citation type="submission" date="2017-07" db="EMBL/GenBank/DDBJ databases">
        <title>Tetzosporium hominis gen.nov. sp.nov.</title>
        <authorList>
            <person name="Tetz G."/>
            <person name="Tetz V."/>
        </authorList>
    </citation>
    <scope>NUCLEOTIDE SEQUENCE [LARGE SCALE GENOMIC DNA]</scope>
    <source>
        <strain evidence="3 4">VT-49</strain>
    </source>
</reference>
<keyword evidence="1" id="KW-0238">DNA-binding</keyword>
<dbReference type="Gene3D" id="1.10.260.40">
    <property type="entry name" value="lambda repressor-like DNA-binding domains"/>
    <property type="match status" value="1"/>
</dbReference>
<gene>
    <name evidence="3" type="ORF">CF394_11415</name>
</gene>
<comment type="caution">
    <text evidence="3">The sequence shown here is derived from an EMBL/GenBank/DDBJ whole genome shotgun (WGS) entry which is preliminary data.</text>
</comment>
<dbReference type="InterPro" id="IPR001387">
    <property type="entry name" value="Cro/C1-type_HTH"/>
</dbReference>
<dbReference type="PROSITE" id="PS50943">
    <property type="entry name" value="HTH_CROC1"/>
    <property type="match status" value="1"/>
</dbReference>
<accession>A0A264W1G1</accession>
<dbReference type="GO" id="GO:0003677">
    <property type="term" value="F:DNA binding"/>
    <property type="evidence" value="ECO:0007669"/>
    <property type="project" value="UniProtKB-KW"/>
</dbReference>
<keyword evidence="4" id="KW-1185">Reference proteome</keyword>
<dbReference type="InterPro" id="IPR010982">
    <property type="entry name" value="Lambda_DNA-bd_dom_sf"/>
</dbReference>
<name>A0A264W1G1_9BACL</name>
<protein>
    <recommendedName>
        <fullName evidence="2">HTH cro/C1-type domain-containing protein</fullName>
    </recommendedName>
</protein>
<dbReference type="Pfam" id="PF01381">
    <property type="entry name" value="HTH_3"/>
    <property type="match status" value="1"/>
</dbReference>
<dbReference type="OrthoDB" id="2365258at2"/>
<dbReference type="AlphaFoldDB" id="A0A264W1G1"/>